<proteinExistence type="predicted"/>
<feature type="domain" description="2EXR" evidence="1">
    <location>
        <begin position="3"/>
        <end position="67"/>
    </location>
</feature>
<name>A0A2J6PLD2_9HELO</name>
<dbReference type="Pfam" id="PF20150">
    <property type="entry name" value="2EXR"/>
    <property type="match status" value="1"/>
</dbReference>
<dbReference type="OrthoDB" id="3561261at2759"/>
<dbReference type="AlphaFoldDB" id="A0A2J6PLD2"/>
<evidence type="ECO:0000313" key="2">
    <source>
        <dbReference type="EMBL" id="PMD14676.1"/>
    </source>
</evidence>
<keyword evidence="3" id="KW-1185">Reference proteome</keyword>
<evidence type="ECO:0000259" key="1">
    <source>
        <dbReference type="Pfam" id="PF20150"/>
    </source>
</evidence>
<accession>A0A2J6PLD2</accession>
<reference evidence="2 3" key="1">
    <citation type="submission" date="2016-05" db="EMBL/GenBank/DDBJ databases">
        <title>A degradative enzymes factory behind the ericoid mycorrhizal symbiosis.</title>
        <authorList>
            <consortium name="DOE Joint Genome Institute"/>
            <person name="Martino E."/>
            <person name="Morin E."/>
            <person name="Grelet G."/>
            <person name="Kuo A."/>
            <person name="Kohler A."/>
            <person name="Daghino S."/>
            <person name="Barry K."/>
            <person name="Choi C."/>
            <person name="Cichocki N."/>
            <person name="Clum A."/>
            <person name="Copeland A."/>
            <person name="Hainaut M."/>
            <person name="Haridas S."/>
            <person name="Labutti K."/>
            <person name="Lindquist E."/>
            <person name="Lipzen A."/>
            <person name="Khouja H.-R."/>
            <person name="Murat C."/>
            <person name="Ohm R."/>
            <person name="Olson A."/>
            <person name="Spatafora J."/>
            <person name="Veneault-Fourrey C."/>
            <person name="Henrissat B."/>
            <person name="Grigoriev I."/>
            <person name="Martin F."/>
            <person name="Perotto S."/>
        </authorList>
    </citation>
    <scope>NUCLEOTIDE SEQUENCE [LARGE SCALE GENOMIC DNA]</scope>
    <source>
        <strain evidence="2 3">UAMH 7357</strain>
    </source>
</reference>
<dbReference type="InterPro" id="IPR045518">
    <property type="entry name" value="2EXR"/>
</dbReference>
<dbReference type="EMBL" id="KZ613520">
    <property type="protein sequence ID" value="PMD14676.1"/>
    <property type="molecule type" value="Genomic_DNA"/>
</dbReference>
<gene>
    <name evidence="2" type="ORF">NA56DRAFT_710747</name>
</gene>
<sequence length="144" mass="16224">MDFTLFPNLALELQDMIWAFALPPPRIITIRIYDKDWYDDGDLPYKFEADAGPGLIATELLQTCSRSPVHCPSPIRACFPLKTGRADILQLGGRHSTFYQFCYCSRVSYDFAEGSSQDLFRVPNKASALQNKHLVNLGQNCSNS</sequence>
<dbReference type="Proteomes" id="UP000235672">
    <property type="component" value="Unassembled WGS sequence"/>
</dbReference>
<evidence type="ECO:0000313" key="3">
    <source>
        <dbReference type="Proteomes" id="UP000235672"/>
    </source>
</evidence>
<protein>
    <recommendedName>
        <fullName evidence="1">2EXR domain-containing protein</fullName>
    </recommendedName>
</protein>
<organism evidence="2 3">
    <name type="scientific">Hyaloscypha hepaticicola</name>
    <dbReference type="NCBI Taxonomy" id="2082293"/>
    <lineage>
        <taxon>Eukaryota</taxon>
        <taxon>Fungi</taxon>
        <taxon>Dikarya</taxon>
        <taxon>Ascomycota</taxon>
        <taxon>Pezizomycotina</taxon>
        <taxon>Leotiomycetes</taxon>
        <taxon>Helotiales</taxon>
        <taxon>Hyaloscyphaceae</taxon>
        <taxon>Hyaloscypha</taxon>
    </lineage>
</organism>